<gene>
    <name evidence="5" type="ORF">SAY87_022944</name>
</gene>
<comment type="caution">
    <text evidence="5">The sequence shown here is derived from an EMBL/GenBank/DDBJ whole genome shotgun (WGS) entry which is preliminary data.</text>
</comment>
<dbReference type="Pfam" id="PF17177">
    <property type="entry name" value="PPR_long"/>
    <property type="match status" value="2"/>
</dbReference>
<sequence length="1104" mass="122079">MELSFTTKSQSLTLVSGATPLSPSKLRVLRREFLGSSPKLSPPRGLRSRRKSRNLSFFQLQYTPSFLTRSSLSNNSAAVDVTVVAVTLSAISVFYFNQYVRKKKNMKEVYSARDLGPHQVSRDVLKKHNSSQFVVSQSISEKQLEKTNEIQESNQGIVERELQPLLQFGQSASVQEETHASLLGSQSQTSNAVVSIVDDPVVPTENEINGLPRLALGPESDVLLPQMAVSALMDPKVEGNKTEARYHHELEKLSKSQHSADDVLKVARKHDYAGADTESETTSTDSFYRDTARTEIYTLYESEQLESEQVKASSLPFVMNGNVNGNGLASSTRNSMFKEYKLSTKELLNDKGIVEENTIVSFKKQGSSRKRKGTYKSSVIPRGKERKHLPHGDFENLDHIHEPNGALKTEHWAVEQLSVYNHLLRQGRVHECVKLLEDMEAIGQLNMDKIYHSRFYNMCKTHKAVEEAIRFTKLISNPSLSTFNMLMSVCANSQDSESAFQVLQHVQKAGLKADCKLYTTLISTCAKCGKVDRMFEVFHEMVNAGIEPNLHTYGALIDGCARAGQVPKAFGAYGILRSKNVKPDRVVFNALITACGQSGAVDRAFDVLAEMRAEMHPIDPDHITIGALIKACSNAGQVDRAREVYKMMDEYNIKGTPEVYTIAVNCCSLNADWEFAKRVYSDMIKKQVVPDEMFLSALIDVAGHARKIDAAFEVLNNARNDGMQLGIISYSSLMGACSNAKSWKKALDVYEDMKSIKVKPTISTMNALITALCDGDQLPKAMDILREMATFDVHPNAVTYSILFVASDKKDDLEAGTALFAQAKEDGVLPNITMCRCLIGMCLRRYEKACTLGESVSSVNTGWPQINNKWTKLALTVYRESIAAGIIPTNEVVSQILGCLQFPYDVSLRNKIIESLGVYVDASRNSNLCSLVEGFGEYDPRAFSLLEEVASLGVVPCVSFKESPIIVDVKSMQIHTAQVYILTVLRGLKHRLAAGARLPNVTILLPIETTRIASPGGEKTINVAGRISQAVAALLRRMGLPYQGNESYGKIRINGLALKRWFQPKLVFPFSGKPGDSGTSPLSRIGKGISHQQRSIRTGNLSLD</sequence>
<dbReference type="PROSITE" id="PS51375">
    <property type="entry name" value="PPR"/>
    <property type="match status" value="8"/>
</dbReference>
<dbReference type="Proteomes" id="UP001345219">
    <property type="component" value="Chromosome 17"/>
</dbReference>
<dbReference type="PANTHER" id="PTHR47935">
    <property type="entry name" value="PENTATRICOPEPTIDE REPEAT-CONTAINING PROTEIN MRL1, CHLOROPLASTIC"/>
    <property type="match status" value="1"/>
</dbReference>
<feature type="repeat" description="PPR" evidence="2">
    <location>
        <begin position="726"/>
        <end position="760"/>
    </location>
</feature>
<dbReference type="FunFam" id="1.25.40.10:FF:000542">
    <property type="entry name" value="Pentatricopeptide repeat-containing protein MRL1, chloroplastic isoform X1"/>
    <property type="match status" value="1"/>
</dbReference>
<evidence type="ECO:0000259" key="4">
    <source>
        <dbReference type="Pfam" id="PF17177"/>
    </source>
</evidence>
<evidence type="ECO:0000256" key="2">
    <source>
        <dbReference type="PROSITE-ProRule" id="PRU00708"/>
    </source>
</evidence>
<feature type="repeat" description="PPR" evidence="2">
    <location>
        <begin position="621"/>
        <end position="655"/>
    </location>
</feature>
<keyword evidence="1" id="KW-0677">Repeat</keyword>
<dbReference type="InterPro" id="IPR011990">
    <property type="entry name" value="TPR-like_helical_dom_sf"/>
</dbReference>
<feature type="repeat" description="PPR" evidence="2">
    <location>
        <begin position="549"/>
        <end position="583"/>
    </location>
</feature>
<evidence type="ECO:0000256" key="3">
    <source>
        <dbReference type="SAM" id="MobiDB-lite"/>
    </source>
</evidence>
<feature type="repeat" description="PPR" evidence="2">
    <location>
        <begin position="656"/>
        <end position="690"/>
    </location>
</feature>
<feature type="compositionally biased region" description="Polar residues" evidence="3">
    <location>
        <begin position="1090"/>
        <end position="1104"/>
    </location>
</feature>
<organism evidence="5 6">
    <name type="scientific">Trapa incisa</name>
    <dbReference type="NCBI Taxonomy" id="236973"/>
    <lineage>
        <taxon>Eukaryota</taxon>
        <taxon>Viridiplantae</taxon>
        <taxon>Streptophyta</taxon>
        <taxon>Embryophyta</taxon>
        <taxon>Tracheophyta</taxon>
        <taxon>Spermatophyta</taxon>
        <taxon>Magnoliopsida</taxon>
        <taxon>eudicotyledons</taxon>
        <taxon>Gunneridae</taxon>
        <taxon>Pentapetalae</taxon>
        <taxon>rosids</taxon>
        <taxon>malvids</taxon>
        <taxon>Myrtales</taxon>
        <taxon>Lythraceae</taxon>
        <taxon>Trapa</taxon>
    </lineage>
</organism>
<dbReference type="FunFam" id="1.25.40.10:FF:000678">
    <property type="entry name" value="Pentatricopeptide repeat-containing protein MRL1 chloroplastic"/>
    <property type="match status" value="1"/>
</dbReference>
<evidence type="ECO:0000313" key="5">
    <source>
        <dbReference type="EMBL" id="KAK4759813.1"/>
    </source>
</evidence>
<feature type="domain" description="PROP1-like PPR" evidence="4">
    <location>
        <begin position="629"/>
        <end position="770"/>
    </location>
</feature>
<protein>
    <recommendedName>
        <fullName evidence="4">PROP1-like PPR domain-containing protein</fullName>
    </recommendedName>
</protein>
<feature type="repeat" description="PPR" evidence="2">
    <location>
        <begin position="584"/>
        <end position="618"/>
    </location>
</feature>
<dbReference type="InterPro" id="IPR033443">
    <property type="entry name" value="PROP1-like_PPR_dom"/>
</dbReference>
<keyword evidence="6" id="KW-1185">Reference proteome</keyword>
<feature type="domain" description="PROP1-like PPR" evidence="4">
    <location>
        <begin position="479"/>
        <end position="616"/>
    </location>
</feature>
<proteinExistence type="predicted"/>
<feature type="repeat" description="PPR" evidence="2">
    <location>
        <begin position="514"/>
        <end position="548"/>
    </location>
</feature>
<dbReference type="InterPro" id="IPR002885">
    <property type="entry name" value="PPR_rpt"/>
</dbReference>
<evidence type="ECO:0000256" key="1">
    <source>
        <dbReference type="ARBA" id="ARBA00022737"/>
    </source>
</evidence>
<reference evidence="5 6" key="1">
    <citation type="journal article" date="2023" name="Hortic Res">
        <title>Pangenome of water caltrop reveals structural variations and asymmetric subgenome divergence after allopolyploidization.</title>
        <authorList>
            <person name="Zhang X."/>
            <person name="Chen Y."/>
            <person name="Wang L."/>
            <person name="Yuan Y."/>
            <person name="Fang M."/>
            <person name="Shi L."/>
            <person name="Lu R."/>
            <person name="Comes H.P."/>
            <person name="Ma Y."/>
            <person name="Chen Y."/>
            <person name="Huang G."/>
            <person name="Zhou Y."/>
            <person name="Zheng Z."/>
            <person name="Qiu Y."/>
        </authorList>
    </citation>
    <scope>NUCLEOTIDE SEQUENCE [LARGE SCALE GENOMIC DNA]</scope>
    <source>
        <tissue evidence="5">Roots</tissue>
    </source>
</reference>
<dbReference type="NCBIfam" id="TIGR00756">
    <property type="entry name" value="PPR"/>
    <property type="match status" value="7"/>
</dbReference>
<name>A0AAN7Q5J6_9MYRT</name>
<feature type="repeat" description="PPR" evidence="2">
    <location>
        <begin position="479"/>
        <end position="513"/>
    </location>
</feature>
<feature type="repeat" description="PPR" evidence="2">
    <location>
        <begin position="761"/>
        <end position="795"/>
    </location>
</feature>
<dbReference type="Gene3D" id="1.25.40.10">
    <property type="entry name" value="Tetratricopeptide repeat domain"/>
    <property type="match status" value="3"/>
</dbReference>
<evidence type="ECO:0000313" key="6">
    <source>
        <dbReference type="Proteomes" id="UP001345219"/>
    </source>
</evidence>
<accession>A0AAN7Q5J6</accession>
<dbReference type="InterPro" id="IPR053303">
    <property type="entry name" value="Chloroplast_PPR"/>
</dbReference>
<dbReference type="AlphaFoldDB" id="A0AAN7Q5J6"/>
<dbReference type="EMBL" id="JAXIOK010000011">
    <property type="protein sequence ID" value="KAK4759813.1"/>
    <property type="molecule type" value="Genomic_DNA"/>
</dbReference>
<dbReference type="Pfam" id="PF13812">
    <property type="entry name" value="PPR_3"/>
    <property type="match status" value="1"/>
</dbReference>
<dbReference type="PANTHER" id="PTHR47935:SF1">
    <property type="entry name" value="PENTATRICOPEPTIDE REPEAT-CONTAINING PROTEIN MRL1, CHLOROPLASTIC"/>
    <property type="match status" value="1"/>
</dbReference>
<feature type="region of interest" description="Disordered" evidence="3">
    <location>
        <begin position="1072"/>
        <end position="1104"/>
    </location>
</feature>